<evidence type="ECO:0008006" key="4">
    <source>
        <dbReference type="Google" id="ProtNLM"/>
    </source>
</evidence>
<dbReference type="Pfam" id="PF12666">
    <property type="entry name" value="PrgI"/>
    <property type="match status" value="1"/>
</dbReference>
<reference evidence="2 3" key="1">
    <citation type="journal article" date="2016" name="Nat. Commun.">
        <title>Thousands of microbial genomes shed light on interconnected biogeochemical processes in an aquifer system.</title>
        <authorList>
            <person name="Anantharaman K."/>
            <person name="Brown C.T."/>
            <person name="Hug L.A."/>
            <person name="Sharon I."/>
            <person name="Castelle C.J."/>
            <person name="Probst A.J."/>
            <person name="Thomas B.C."/>
            <person name="Singh A."/>
            <person name="Wilkins M.J."/>
            <person name="Karaoz U."/>
            <person name="Brodie E.L."/>
            <person name="Williams K.H."/>
            <person name="Hubbard S.S."/>
            <person name="Banfield J.F."/>
        </authorList>
    </citation>
    <scope>NUCLEOTIDE SEQUENCE [LARGE SCALE GENOMIC DNA]</scope>
</reference>
<evidence type="ECO:0000256" key="1">
    <source>
        <dbReference type="SAM" id="Phobius"/>
    </source>
</evidence>
<dbReference type="EMBL" id="MHMS01000022">
    <property type="protein sequence ID" value="OGZ31752.1"/>
    <property type="molecule type" value="Genomic_DNA"/>
</dbReference>
<sequence length="136" mass="15510">MRFHVPQFIEVEPKIFGPLTFKQFIYLIGGGALVFIAWTFLPRILAYIVVIPLAGFAVALAFYKVNGQPFINVLNNAIDYSSGAKLYIWKRVKKEKKEIQIPGAKQEGMINLPKLTESRLKDLAWSLEIKKEIRGK</sequence>
<feature type="transmembrane region" description="Helical" evidence="1">
    <location>
        <begin position="21"/>
        <end position="38"/>
    </location>
</feature>
<dbReference type="STRING" id="1801726.A3H02_01660"/>
<gene>
    <name evidence="2" type="ORF">A3H02_01660</name>
</gene>
<dbReference type="Proteomes" id="UP000176787">
    <property type="component" value="Unassembled WGS sequence"/>
</dbReference>
<keyword evidence="1" id="KW-1133">Transmembrane helix</keyword>
<evidence type="ECO:0000313" key="3">
    <source>
        <dbReference type="Proteomes" id="UP000176787"/>
    </source>
</evidence>
<evidence type="ECO:0000313" key="2">
    <source>
        <dbReference type="EMBL" id="OGZ31752.1"/>
    </source>
</evidence>
<comment type="caution">
    <text evidence="2">The sequence shown here is derived from an EMBL/GenBank/DDBJ whole genome shotgun (WGS) entry which is preliminary data.</text>
</comment>
<organism evidence="2 3">
    <name type="scientific">Candidatus Niyogibacteria bacterium RIFCSPLOWO2_12_FULL_41_13</name>
    <dbReference type="NCBI Taxonomy" id="1801726"/>
    <lineage>
        <taxon>Bacteria</taxon>
        <taxon>Candidatus Niyogiibacteriota</taxon>
    </lineage>
</organism>
<accession>A0A1G2F1V6</accession>
<keyword evidence="1" id="KW-0812">Transmembrane</keyword>
<dbReference type="AlphaFoldDB" id="A0A1G2F1V6"/>
<protein>
    <recommendedName>
        <fullName evidence="4">PrgI family protein</fullName>
    </recommendedName>
</protein>
<keyword evidence="1" id="KW-0472">Membrane</keyword>
<name>A0A1G2F1V6_9BACT</name>
<proteinExistence type="predicted"/>
<feature type="transmembrane region" description="Helical" evidence="1">
    <location>
        <begin position="44"/>
        <end position="63"/>
    </location>
</feature>
<dbReference type="InterPro" id="IPR024414">
    <property type="entry name" value="Uncharacterised_PrgI"/>
</dbReference>